<dbReference type="Gene3D" id="1.10.10.10">
    <property type="entry name" value="Winged helix-like DNA-binding domain superfamily/Winged helix DNA-binding domain"/>
    <property type="match status" value="1"/>
</dbReference>
<dbReference type="InterPro" id="IPR019887">
    <property type="entry name" value="Tscrpt_reg_AsnC/Lrp_C"/>
</dbReference>
<dbReference type="GO" id="GO:0043200">
    <property type="term" value="P:response to amino acid"/>
    <property type="evidence" value="ECO:0007669"/>
    <property type="project" value="TreeGrafter"/>
</dbReference>
<dbReference type="PANTHER" id="PTHR30154">
    <property type="entry name" value="LEUCINE-RESPONSIVE REGULATORY PROTEIN"/>
    <property type="match status" value="1"/>
</dbReference>
<keyword evidence="3" id="KW-0804">Transcription</keyword>
<keyword evidence="2" id="KW-0238">DNA-binding</keyword>
<evidence type="ECO:0000313" key="5">
    <source>
        <dbReference type="EMBL" id="SVA74720.1"/>
    </source>
</evidence>
<dbReference type="SUPFAM" id="SSF54909">
    <property type="entry name" value="Dimeric alpha+beta barrel"/>
    <property type="match status" value="1"/>
</dbReference>
<evidence type="ECO:0000256" key="3">
    <source>
        <dbReference type="ARBA" id="ARBA00023163"/>
    </source>
</evidence>
<dbReference type="PANTHER" id="PTHR30154:SF34">
    <property type="entry name" value="TRANSCRIPTIONAL REGULATOR AZLB"/>
    <property type="match status" value="1"/>
</dbReference>
<dbReference type="AlphaFoldDB" id="A0A381YCW3"/>
<protein>
    <recommendedName>
        <fullName evidence="4">HTH asnC-type domain-containing protein</fullName>
    </recommendedName>
</protein>
<dbReference type="InterPro" id="IPR000485">
    <property type="entry name" value="AsnC-type_HTH_dom"/>
</dbReference>
<dbReference type="InterPro" id="IPR036390">
    <property type="entry name" value="WH_DNA-bd_sf"/>
</dbReference>
<dbReference type="Pfam" id="PF13412">
    <property type="entry name" value="HTH_24"/>
    <property type="match status" value="1"/>
</dbReference>
<dbReference type="InterPro" id="IPR036388">
    <property type="entry name" value="WH-like_DNA-bd_sf"/>
</dbReference>
<dbReference type="SUPFAM" id="SSF46785">
    <property type="entry name" value="Winged helix' DNA-binding domain"/>
    <property type="match status" value="1"/>
</dbReference>
<dbReference type="PROSITE" id="PS50956">
    <property type="entry name" value="HTH_ASNC_2"/>
    <property type="match status" value="1"/>
</dbReference>
<sequence length="146" mass="16197">MVDDLDNQIIEILGLDGRMSNASIARNLGVSEGTVRRRLNILKDQGIINIKVVLNPNYLASETEAIIGIQVDLAVIREVVLKLNEIEEIRWVNITSGSFDIFVNVSTKSLSDLLVLLQNKIGKIDGVKKIETFTTLDVPKDKLRGI</sequence>
<gene>
    <name evidence="5" type="ORF">METZ01_LOCUS127574</name>
</gene>
<organism evidence="5">
    <name type="scientific">marine metagenome</name>
    <dbReference type="NCBI Taxonomy" id="408172"/>
    <lineage>
        <taxon>unclassified sequences</taxon>
        <taxon>metagenomes</taxon>
        <taxon>ecological metagenomes</taxon>
    </lineage>
</organism>
<dbReference type="GO" id="GO:0043565">
    <property type="term" value="F:sequence-specific DNA binding"/>
    <property type="evidence" value="ECO:0007669"/>
    <property type="project" value="InterPro"/>
</dbReference>
<reference evidence="5" key="1">
    <citation type="submission" date="2018-05" db="EMBL/GenBank/DDBJ databases">
        <authorList>
            <person name="Lanie J.A."/>
            <person name="Ng W.-L."/>
            <person name="Kazmierczak K.M."/>
            <person name="Andrzejewski T.M."/>
            <person name="Davidsen T.M."/>
            <person name="Wayne K.J."/>
            <person name="Tettelin H."/>
            <person name="Glass J.I."/>
            <person name="Rusch D."/>
            <person name="Podicherti R."/>
            <person name="Tsui H.-C.T."/>
            <person name="Winkler M.E."/>
        </authorList>
    </citation>
    <scope>NUCLEOTIDE SEQUENCE</scope>
</reference>
<dbReference type="PRINTS" id="PR00033">
    <property type="entry name" value="HTHASNC"/>
</dbReference>
<dbReference type="Pfam" id="PF01037">
    <property type="entry name" value="AsnC_trans_reg"/>
    <property type="match status" value="1"/>
</dbReference>
<dbReference type="CDD" id="cd00090">
    <property type="entry name" value="HTH_ARSR"/>
    <property type="match status" value="1"/>
</dbReference>
<evidence type="ECO:0000256" key="2">
    <source>
        <dbReference type="ARBA" id="ARBA00023125"/>
    </source>
</evidence>
<evidence type="ECO:0000259" key="4">
    <source>
        <dbReference type="PROSITE" id="PS50956"/>
    </source>
</evidence>
<keyword evidence="1" id="KW-0805">Transcription regulation</keyword>
<dbReference type="SMART" id="SM00344">
    <property type="entry name" value="HTH_ASNC"/>
    <property type="match status" value="1"/>
</dbReference>
<dbReference type="Gene3D" id="3.30.70.920">
    <property type="match status" value="1"/>
</dbReference>
<dbReference type="InterPro" id="IPR019888">
    <property type="entry name" value="Tscrpt_reg_AsnC-like"/>
</dbReference>
<dbReference type="InterPro" id="IPR011008">
    <property type="entry name" value="Dimeric_a/b-barrel"/>
</dbReference>
<dbReference type="GO" id="GO:0005829">
    <property type="term" value="C:cytosol"/>
    <property type="evidence" value="ECO:0007669"/>
    <property type="project" value="TreeGrafter"/>
</dbReference>
<proteinExistence type="predicted"/>
<name>A0A381YCW3_9ZZZZ</name>
<accession>A0A381YCW3</accession>
<feature type="domain" description="HTH asnC-type" evidence="4">
    <location>
        <begin position="2"/>
        <end position="70"/>
    </location>
</feature>
<evidence type="ECO:0000256" key="1">
    <source>
        <dbReference type="ARBA" id="ARBA00023015"/>
    </source>
</evidence>
<dbReference type="InterPro" id="IPR011991">
    <property type="entry name" value="ArsR-like_HTH"/>
</dbReference>
<dbReference type="EMBL" id="UINC01017902">
    <property type="protein sequence ID" value="SVA74720.1"/>
    <property type="molecule type" value="Genomic_DNA"/>
</dbReference>